<dbReference type="InterPro" id="IPR029039">
    <property type="entry name" value="Flavoprotein-like_sf"/>
</dbReference>
<proteinExistence type="predicted"/>
<dbReference type="InterPro" id="IPR051796">
    <property type="entry name" value="ISF_SsuE-like"/>
</dbReference>
<dbReference type="PANTHER" id="PTHR43278">
    <property type="entry name" value="NAD(P)H-DEPENDENT FMN-CONTAINING OXIDOREDUCTASE YWQN-RELATED"/>
    <property type="match status" value="1"/>
</dbReference>
<evidence type="ECO:0000256" key="2">
    <source>
        <dbReference type="ARBA" id="ARBA00022643"/>
    </source>
</evidence>
<accession>A0A7G7VMB3</accession>
<dbReference type="Proteomes" id="UP000515480">
    <property type="component" value="Chromosome"/>
</dbReference>
<dbReference type="Gene3D" id="3.40.50.360">
    <property type="match status" value="1"/>
</dbReference>
<name>A0A7G7VMB3_9FIRM</name>
<organism evidence="4 5">
    <name type="scientific">Selenomonas timonae</name>
    <dbReference type="NCBI Taxonomy" id="2754044"/>
    <lineage>
        <taxon>Bacteria</taxon>
        <taxon>Bacillati</taxon>
        <taxon>Bacillota</taxon>
        <taxon>Negativicutes</taxon>
        <taxon>Selenomonadales</taxon>
        <taxon>Selenomonadaceae</taxon>
        <taxon>Selenomonas</taxon>
    </lineage>
</organism>
<protein>
    <submittedName>
        <fullName evidence="4">Flavodoxin family protein</fullName>
    </submittedName>
</protein>
<feature type="domain" description="NADPH-dependent FMN reductase-like" evidence="3">
    <location>
        <begin position="1"/>
        <end position="140"/>
    </location>
</feature>
<dbReference type="SUPFAM" id="SSF52218">
    <property type="entry name" value="Flavoproteins"/>
    <property type="match status" value="1"/>
</dbReference>
<dbReference type="GO" id="GO:0016491">
    <property type="term" value="F:oxidoreductase activity"/>
    <property type="evidence" value="ECO:0007669"/>
    <property type="project" value="InterPro"/>
</dbReference>
<dbReference type="PANTHER" id="PTHR43278:SF4">
    <property type="entry name" value="NAD(P)H-DEPENDENT FMN-CONTAINING OXIDOREDUCTASE YWQN-RELATED"/>
    <property type="match status" value="1"/>
</dbReference>
<dbReference type="Pfam" id="PF03358">
    <property type="entry name" value="FMN_red"/>
    <property type="match status" value="1"/>
</dbReference>
<keyword evidence="2" id="KW-0288">FMN</keyword>
<sequence>MKVLMINGSRRERSCTYTALSIIGDILKEEGIDSEIVFVGRDAVNGNLNALIKSLGEKCAEADGFVFGSPVYYASLTGEIKLVLDHLFGRHRDKMRCKPAAIVASARRAGTTATLDVLAKYPAITEMPIVSSSYWPMVHGNTPEDVMKDEEGVGVMKQLGKNMAWMLKCIAAGRAAGIDTPNPPDYHKTNFIR</sequence>
<evidence type="ECO:0000256" key="1">
    <source>
        <dbReference type="ARBA" id="ARBA00022630"/>
    </source>
</evidence>
<dbReference type="EMBL" id="CP060204">
    <property type="protein sequence ID" value="QNH55256.1"/>
    <property type="molecule type" value="Genomic_DNA"/>
</dbReference>
<dbReference type="InterPro" id="IPR005025">
    <property type="entry name" value="FMN_Rdtase-like_dom"/>
</dbReference>
<gene>
    <name evidence="4" type="ORF">H1B31_04840</name>
</gene>
<reference evidence="4 5" key="1">
    <citation type="submission" date="2020-07" db="EMBL/GenBank/DDBJ databases">
        <title>Complete genome and description of Selenomonas timonensis sp. nov., a new bacterium isolated from a gingivitis subject.</title>
        <authorList>
            <person name="Antezack A."/>
        </authorList>
    </citation>
    <scope>NUCLEOTIDE SEQUENCE [LARGE SCALE GENOMIC DNA]</scope>
    <source>
        <strain evidence="4 5">Marseille-Q3039</strain>
    </source>
</reference>
<evidence type="ECO:0000259" key="3">
    <source>
        <dbReference type="Pfam" id="PF03358"/>
    </source>
</evidence>
<dbReference type="KEGG" id="stim:H1B31_04840"/>
<dbReference type="RefSeq" id="WP_185981107.1">
    <property type="nucleotide sequence ID" value="NZ_CP060204.1"/>
</dbReference>
<dbReference type="AlphaFoldDB" id="A0A7G7VMB3"/>
<evidence type="ECO:0000313" key="4">
    <source>
        <dbReference type="EMBL" id="QNH55256.1"/>
    </source>
</evidence>
<evidence type="ECO:0000313" key="5">
    <source>
        <dbReference type="Proteomes" id="UP000515480"/>
    </source>
</evidence>
<keyword evidence="1" id="KW-0285">Flavoprotein</keyword>
<keyword evidence="5" id="KW-1185">Reference proteome</keyword>